<dbReference type="Pfam" id="PF00004">
    <property type="entry name" value="AAA"/>
    <property type="match status" value="1"/>
</dbReference>
<name>F1THC6_9FIRM</name>
<dbReference type="STRING" id="588581.Cpap_0423"/>
<comment type="caution">
    <text evidence="2">The sequence shown here is derived from an EMBL/GenBank/DDBJ whole genome shotgun (WGS) entry which is preliminary data.</text>
</comment>
<keyword evidence="3" id="KW-1185">Reference proteome</keyword>
<dbReference type="Proteomes" id="UP000003860">
    <property type="component" value="Unassembled WGS sequence"/>
</dbReference>
<feature type="domain" description="ATPase AAA-type core" evidence="1">
    <location>
        <begin position="22"/>
        <end position="98"/>
    </location>
</feature>
<dbReference type="SUPFAM" id="SSF52540">
    <property type="entry name" value="P-loop containing nucleoside triphosphate hydrolases"/>
    <property type="match status" value="1"/>
</dbReference>
<dbReference type="AlphaFoldDB" id="F1THC6"/>
<dbReference type="InterPro" id="IPR027417">
    <property type="entry name" value="P-loop_NTPase"/>
</dbReference>
<dbReference type="NCBIfam" id="NF033453">
    <property type="entry name" value="BREX_3_BrxF"/>
    <property type="match status" value="1"/>
</dbReference>
<dbReference type="InterPro" id="IPR048067">
    <property type="entry name" value="BREX_3_BrxF"/>
</dbReference>
<reference evidence="2" key="1">
    <citation type="submission" date="2009-07" db="EMBL/GenBank/DDBJ databases">
        <authorList>
            <consortium name="US DOE Joint Genome Institute (JGI-PGF)"/>
            <person name="Lucas S."/>
            <person name="Copeland A."/>
            <person name="Lapidus A."/>
            <person name="Glavina del Rio T."/>
            <person name="Tice H."/>
            <person name="Bruce D."/>
            <person name="Goodwin L."/>
            <person name="Pitluck S."/>
            <person name="Larimer F."/>
            <person name="Land M.L."/>
            <person name="Mouttaki H."/>
            <person name="He Z."/>
            <person name="Zhou J."/>
            <person name="Hemme C.L."/>
        </authorList>
    </citation>
    <scope>NUCLEOTIDE SEQUENCE [LARGE SCALE GENOMIC DNA]</scope>
    <source>
        <strain evidence="2">DSM 2782</strain>
    </source>
</reference>
<evidence type="ECO:0000259" key="1">
    <source>
        <dbReference type="Pfam" id="PF00004"/>
    </source>
</evidence>
<sequence>MAFINEVKKMSNSMLDKYYKLILLIGKNGSGKTSLINELCAANTYSYINLNLALSEKLKDVPIGDRCYCVQDFIDEIIRNASGDFIVLDNIELIFSKHLQLEPLGVLKNIAKYRKTIVAWQGSITNGYLTYAEPTHEDYVKYKMDELECLYINLERGL</sequence>
<accession>F1THC6</accession>
<proteinExistence type="predicted"/>
<dbReference type="Gene3D" id="3.40.50.300">
    <property type="entry name" value="P-loop containing nucleotide triphosphate hydrolases"/>
    <property type="match status" value="1"/>
</dbReference>
<dbReference type="InterPro" id="IPR003959">
    <property type="entry name" value="ATPase_AAA_core"/>
</dbReference>
<evidence type="ECO:0000313" key="2">
    <source>
        <dbReference type="EMBL" id="EGD46129.1"/>
    </source>
</evidence>
<organism evidence="2 3">
    <name type="scientific">Ruminiclostridium papyrosolvens DSM 2782</name>
    <dbReference type="NCBI Taxonomy" id="588581"/>
    <lineage>
        <taxon>Bacteria</taxon>
        <taxon>Bacillati</taxon>
        <taxon>Bacillota</taxon>
        <taxon>Clostridia</taxon>
        <taxon>Eubacteriales</taxon>
        <taxon>Oscillospiraceae</taxon>
        <taxon>Ruminiclostridium</taxon>
    </lineage>
</organism>
<evidence type="ECO:0000313" key="3">
    <source>
        <dbReference type="Proteomes" id="UP000003860"/>
    </source>
</evidence>
<dbReference type="GO" id="GO:0016887">
    <property type="term" value="F:ATP hydrolysis activity"/>
    <property type="evidence" value="ECO:0007669"/>
    <property type="project" value="InterPro"/>
</dbReference>
<dbReference type="eggNOG" id="COG0470">
    <property type="taxonomic scope" value="Bacteria"/>
</dbReference>
<gene>
    <name evidence="2" type="ORF">Cpap_0423</name>
</gene>
<reference evidence="2" key="2">
    <citation type="submission" date="2011-01" db="EMBL/GenBank/DDBJ databases">
        <title>The Non-contiguous Finished genome of Clostridium papyrosolvens.</title>
        <authorList>
            <person name="Lucas S."/>
            <person name="Copeland A."/>
            <person name="Lapidus A."/>
            <person name="Cheng J.-F."/>
            <person name="Goodwin L."/>
            <person name="Pitluck S."/>
            <person name="Misra M."/>
            <person name="Chertkov O."/>
            <person name="Detter J.C."/>
            <person name="Han C."/>
            <person name="Tapia R."/>
            <person name="Land M."/>
            <person name="Hauser L."/>
            <person name="Kyrpides N."/>
            <person name="Ivanova N."/>
            <person name="Pagani I."/>
            <person name="Mouttaki H."/>
            <person name="He Z."/>
            <person name="Zhou J."/>
            <person name="Hemme C.L."/>
            <person name="Woyke T."/>
        </authorList>
    </citation>
    <scope>NUCLEOTIDE SEQUENCE [LARGE SCALE GENOMIC DNA]</scope>
    <source>
        <strain evidence="2">DSM 2782</strain>
    </source>
</reference>
<dbReference type="EMBL" id="ACXX02000016">
    <property type="protein sequence ID" value="EGD46129.1"/>
    <property type="molecule type" value="Genomic_DNA"/>
</dbReference>
<dbReference type="OrthoDB" id="7503064at2"/>
<dbReference type="GO" id="GO:0005524">
    <property type="term" value="F:ATP binding"/>
    <property type="evidence" value="ECO:0007669"/>
    <property type="project" value="InterPro"/>
</dbReference>
<dbReference type="RefSeq" id="WP_004621787.1">
    <property type="nucleotide sequence ID" value="NZ_ACXX02000016.1"/>
</dbReference>
<protein>
    <submittedName>
        <fullName evidence="2">AAA ATPase central domain protein</fullName>
    </submittedName>
</protein>